<dbReference type="EMBL" id="CM001475">
    <property type="protein sequence ID" value="EIC29151.1"/>
    <property type="molecule type" value="Genomic_DNA"/>
</dbReference>
<dbReference type="HOGENOM" id="CLU_3100658_0_0_6"/>
<organism evidence="1 2">
    <name type="scientific">Methylomicrobium album BG8</name>
    <dbReference type="NCBI Taxonomy" id="686340"/>
    <lineage>
        <taxon>Bacteria</taxon>
        <taxon>Pseudomonadati</taxon>
        <taxon>Pseudomonadota</taxon>
        <taxon>Gammaproteobacteria</taxon>
        <taxon>Methylococcales</taxon>
        <taxon>Methylococcaceae</taxon>
        <taxon>Methylomicrobium</taxon>
    </lineage>
</organism>
<sequence>MTTVSRERMVLNAMVMTIVNSNGVKPELLHFFMSPLPDFLNFNGLPSRYFL</sequence>
<evidence type="ECO:0000313" key="2">
    <source>
        <dbReference type="Proteomes" id="UP000005090"/>
    </source>
</evidence>
<accession>H8GK27</accession>
<dbReference type="AlphaFoldDB" id="H8GK27"/>
<name>H8GK27_METAL</name>
<protein>
    <submittedName>
        <fullName evidence="1">Uncharacterized protein</fullName>
    </submittedName>
</protein>
<keyword evidence="2" id="KW-1185">Reference proteome</keyword>
<dbReference type="Proteomes" id="UP000005090">
    <property type="component" value="Chromosome"/>
</dbReference>
<reference evidence="1 2" key="1">
    <citation type="journal article" date="2013" name="Genome Announc.">
        <title>Genome Sequence of the Obligate Gammaproteobacterial Methanotroph Methylomicrobium album Strain BG8.</title>
        <authorList>
            <person name="Kits K.D."/>
            <person name="Kalyuzhnaya M.G."/>
            <person name="Klotz M.G."/>
            <person name="Jetten M.S."/>
            <person name="Op den Camp H.J."/>
            <person name="Vuilleumier S."/>
            <person name="Bringel F."/>
            <person name="Dispirito A.A."/>
            <person name="Murrell J.C."/>
            <person name="Bruce D."/>
            <person name="Cheng J.F."/>
            <person name="Copeland A."/>
            <person name="Goodwin L."/>
            <person name="Hauser L."/>
            <person name="Lajus A."/>
            <person name="Land M.L."/>
            <person name="Lapidus A."/>
            <person name="Lucas S."/>
            <person name="Medigue C."/>
            <person name="Pitluck S."/>
            <person name="Woyke T."/>
            <person name="Zeytun A."/>
            <person name="Stein L.Y."/>
        </authorList>
    </citation>
    <scope>NUCLEOTIDE SEQUENCE [LARGE SCALE GENOMIC DNA]</scope>
    <source>
        <strain evidence="1 2">BG8</strain>
    </source>
</reference>
<gene>
    <name evidence="1" type="ORF">Metal_1364</name>
</gene>
<evidence type="ECO:0000313" key="1">
    <source>
        <dbReference type="EMBL" id="EIC29151.1"/>
    </source>
</evidence>
<proteinExistence type="predicted"/>